<evidence type="ECO:0000313" key="4">
    <source>
        <dbReference type="Proteomes" id="UP000313066"/>
    </source>
</evidence>
<dbReference type="AlphaFoldDB" id="A0A5N6BPP1"/>
<protein>
    <submittedName>
        <fullName evidence="3">DUF4132 domain-containing protein</fullName>
    </submittedName>
</protein>
<accession>A0A5N6BPP1</accession>
<dbReference type="Pfam" id="PF13569">
    <property type="entry name" value="DUF4132"/>
    <property type="match status" value="1"/>
</dbReference>
<dbReference type="Pfam" id="PF24879">
    <property type="entry name" value="DUF7737"/>
    <property type="match status" value="1"/>
</dbReference>
<gene>
    <name evidence="3" type="ORF">FH610_024735</name>
</gene>
<dbReference type="InterPro" id="IPR056639">
    <property type="entry name" value="DUF7737"/>
</dbReference>
<dbReference type="Proteomes" id="UP000313066">
    <property type="component" value="Unassembled WGS sequence"/>
</dbReference>
<sequence>MKPLIQAVTDSGVEAGKRRRLHRLIASVFQTDPEALPLSALVLCDEWAMVLRDHLGDTPAAELVRLVDHLCALNGPRPTKAWRKRCLELLRPDGAKELVRVALGAFDRITEWNTHWGTARLTVSDANVDVARGFVWAATLLQAENVVPALTELALRTAGVRRDVREDLKLAGAAINALGDCGDPAAMESLWWLQRTIRHRALRKQVDTALNAAAARQGITPGRLLERSVPDHGLGPDGTLKRTIGDWTAVLAVEDAMTVRLGFRSPDGTTVGTAPAALKETADLKALKALRKEIRQTLSAERARLEGLFTVDRAWPYEEWARYYRDHPITGAVARGLIWEVDGRSSLPAEAEPGSHVRLWHPARATVEEVVAWRETVTERRLRQPFKQAFREIYLRTPAEERTRVYSNRFAAHIVDHPRLYALLKERDWQTNWLGPFDGGYDAEAKKELAEGAWRVRFRYETAAVDAGHEVILAATDQVRFDRREGRAFRQVDLAEVPPLVFSEAMRDVDLFVAVTSIATDPEWVDRGEDPHHAYWRETSFGVLPPSAQVRRDALARLLPRTAVADRCTLTDRFLVVRGDLCTYKIHLGSANILMDPGDVYLCIVSARKRDARLFLPFEENGQLSLILSKAFLLANDSTITDEAILRQIQRKRPA</sequence>
<dbReference type="EMBL" id="VDMA02000014">
    <property type="protein sequence ID" value="KAB8182153.1"/>
    <property type="molecule type" value="Genomic_DNA"/>
</dbReference>
<feature type="domain" description="DUF4132" evidence="1">
    <location>
        <begin position="268"/>
        <end position="429"/>
    </location>
</feature>
<dbReference type="RefSeq" id="WP_139577230.1">
    <property type="nucleotide sequence ID" value="NZ_VDMA02000014.1"/>
</dbReference>
<evidence type="ECO:0000313" key="3">
    <source>
        <dbReference type="EMBL" id="KAB8182153.1"/>
    </source>
</evidence>
<dbReference type="InterPro" id="IPR025406">
    <property type="entry name" value="DUF4132"/>
</dbReference>
<name>A0A5N6BPP1_9ACTN</name>
<evidence type="ECO:0000259" key="1">
    <source>
        <dbReference type="Pfam" id="PF13569"/>
    </source>
</evidence>
<feature type="domain" description="DUF7737" evidence="2">
    <location>
        <begin position="548"/>
        <end position="649"/>
    </location>
</feature>
<proteinExistence type="predicted"/>
<keyword evidence="4" id="KW-1185">Reference proteome</keyword>
<evidence type="ECO:0000259" key="2">
    <source>
        <dbReference type="Pfam" id="PF24879"/>
    </source>
</evidence>
<organism evidence="3 4">
    <name type="scientific">Microbispora catharanthi</name>
    <dbReference type="NCBI Taxonomy" id="1712871"/>
    <lineage>
        <taxon>Bacteria</taxon>
        <taxon>Bacillati</taxon>
        <taxon>Actinomycetota</taxon>
        <taxon>Actinomycetes</taxon>
        <taxon>Streptosporangiales</taxon>
        <taxon>Streptosporangiaceae</taxon>
        <taxon>Microbispora</taxon>
    </lineage>
</organism>
<reference evidence="3 4" key="1">
    <citation type="submission" date="2019-10" db="EMBL/GenBank/DDBJ databases">
        <title>Nonomuraea sp. nov., isolated from Phyllanthus amarus.</title>
        <authorList>
            <person name="Klykleung N."/>
            <person name="Tanasupawat S."/>
        </authorList>
    </citation>
    <scope>NUCLEOTIDE SEQUENCE [LARGE SCALE GENOMIC DNA]</scope>
    <source>
        <strain evidence="3 4">CR1-09</strain>
    </source>
</reference>
<comment type="caution">
    <text evidence="3">The sequence shown here is derived from an EMBL/GenBank/DDBJ whole genome shotgun (WGS) entry which is preliminary data.</text>
</comment>